<sequence length="1144" mass="125364">MGGMDNELVKKFNAELSSIYESKPPLSKTKIQDITKAALKAKALYKHVVFSVEKFLAKCKAEYKIPVLYIIDSIIRGSKHQLKEKDVYAARFLKNFSKTLSDLLACSPPEQMRVVRTLNLWTANGVYKPEEMEVFRNQCKSEGIEIDYEAVEKAVKGKKADMRIYGGVYIKKDKLPQSTAPASLPAPGSDGLLGAAPPQISGFDFHTPQKVVPAPLKEQPSDEIPPGGISERELLSLITQSGIDPSGIYSKDMNLLKKAHAAVVQSLNHHMSERAAQAAQARAMRPADIKNVLTSQFGDYSDDENEEEQQKAAEKKEEEDKPPTHEEIYEYASHLVQFPDVANALQVILHERITELSKIASEHRAAMMSTASPMPPPSMATLPPPTHNQLLQGGQINAAALAQNALLANLPMNLNLAQLAANLQGINPGAQTQLLGQLNLGALLPGNNLPQGFPLPTTAGNNPANAAFEQFAKQQEIFKQITAGQLPPMTSAPPPNIQALQNLHQQHSQPPPPHHLIPQHPPPLPIQPQSRQAFEDEMAAAAQKQMRMIESEMEASHSNRIHEDDRGRRDRKRSRSRDRNDRDRGRNRDSRESKSDRERRKMGLPTLVPGKTFIASRTLWFGRLPSNCSESDIRSAVEPAGDPAQIRMISTKACAYVTMETRRAAYDVVNKLSRDLQVQRKRVKISWAMGPGTKEEYAEWWDEEKGVTSIPWDKFPAEMEKVFFAQTGGVAPTAPPLPQTSDSADTNSSSLSTSAAKLPPGLPPGYNFAGVAGLPPMLPSGFPIGIPPPKAGQMVMPPNLPPGFQVPPHMLRGMPPGLPPPGAPPGVPPPPGINGLAALRPPGPPPPLGAPPSNFPRPPGPPGVPPPAPDQFGRPPRGPPGTEGSLFPPGVPPPPHSFGRPPRGFSDQNSPNFHNRGGFGGGPSFRGRGDFHGGRGGSDRKSFDRDRSEGRFGGGDAGRARPFWDKDNEAPRFDEGPRRRFPNRWEEGGEERRGDRPDRHSDRDRRDDNNYDRERGRREDRSRNEDRRDFGRRSNFEERKSSRDFNITRRSPPGPESEELAPPGVDNFVPPKYLSVDEQMVSSTTADNDNGVSNGQNEVVPANPTVASTSAPSPPHPPPQTEAPDLTNKPVGEMQYLEVPMDVE</sequence>
<evidence type="ECO:0000259" key="5">
    <source>
        <dbReference type="PROSITE" id="PS51391"/>
    </source>
</evidence>
<dbReference type="SUPFAM" id="SSF48464">
    <property type="entry name" value="ENTH/VHS domain"/>
    <property type="match status" value="1"/>
</dbReference>
<protein>
    <recommendedName>
        <fullName evidence="8">CID domain-containing protein</fullName>
    </recommendedName>
</protein>
<feature type="domain" description="RRM" evidence="4">
    <location>
        <begin position="617"/>
        <end position="690"/>
    </location>
</feature>
<dbReference type="InterPro" id="IPR000504">
    <property type="entry name" value="RRM_dom"/>
</dbReference>
<gene>
    <name evidence="6" type="ORF">CAUJ_LOCUS6775</name>
</gene>
<dbReference type="AlphaFoldDB" id="A0A8S1H3N1"/>
<dbReference type="GO" id="GO:0005634">
    <property type="term" value="C:nucleus"/>
    <property type="evidence" value="ECO:0007669"/>
    <property type="project" value="TreeGrafter"/>
</dbReference>
<feature type="region of interest" description="Disordered" evidence="3">
    <location>
        <begin position="503"/>
        <end position="605"/>
    </location>
</feature>
<dbReference type="Pfam" id="PF04818">
    <property type="entry name" value="CID"/>
    <property type="match status" value="1"/>
</dbReference>
<feature type="compositionally biased region" description="Pro residues" evidence="3">
    <location>
        <begin position="1112"/>
        <end position="1121"/>
    </location>
</feature>
<feature type="compositionally biased region" description="Polar residues" evidence="3">
    <location>
        <begin position="1080"/>
        <end position="1097"/>
    </location>
</feature>
<dbReference type="PROSITE" id="PS50102">
    <property type="entry name" value="RRM"/>
    <property type="match status" value="1"/>
</dbReference>
<feature type="compositionally biased region" description="Basic and acidic residues" evidence="3">
    <location>
        <begin position="577"/>
        <end position="601"/>
    </location>
</feature>
<feature type="compositionally biased region" description="Basic and acidic residues" evidence="3">
    <location>
        <begin position="547"/>
        <end position="568"/>
    </location>
</feature>
<dbReference type="Gene3D" id="3.30.70.330">
    <property type="match status" value="1"/>
</dbReference>
<evidence type="ECO:0000313" key="6">
    <source>
        <dbReference type="EMBL" id="CAD6190856.1"/>
    </source>
</evidence>
<dbReference type="PROSITE" id="PS51391">
    <property type="entry name" value="CID"/>
    <property type="match status" value="1"/>
</dbReference>
<feature type="compositionally biased region" description="Low complexity" evidence="3">
    <location>
        <begin position="740"/>
        <end position="756"/>
    </location>
</feature>
<reference evidence="6" key="1">
    <citation type="submission" date="2020-10" db="EMBL/GenBank/DDBJ databases">
        <authorList>
            <person name="Kikuchi T."/>
        </authorList>
    </citation>
    <scope>NUCLEOTIDE SEQUENCE</scope>
    <source>
        <strain evidence="6">NKZ352</strain>
    </source>
</reference>
<feature type="compositionally biased region" description="Basic and acidic residues" evidence="3">
    <location>
        <begin position="308"/>
        <end position="324"/>
    </location>
</feature>
<dbReference type="OrthoDB" id="79367at2759"/>
<feature type="compositionally biased region" description="Low complexity" evidence="3">
    <location>
        <begin position="1101"/>
        <end position="1111"/>
    </location>
</feature>
<evidence type="ECO:0008006" key="8">
    <source>
        <dbReference type="Google" id="ProtNLM"/>
    </source>
</evidence>
<dbReference type="InterPro" id="IPR051485">
    <property type="entry name" value="SR-CTD_assoc_factor"/>
</dbReference>
<dbReference type="PANTHER" id="PTHR23140:SF4">
    <property type="entry name" value="PROTEIN CBR-NRD-1"/>
    <property type="match status" value="1"/>
</dbReference>
<feature type="compositionally biased region" description="Pro residues" evidence="3">
    <location>
        <begin position="816"/>
        <end position="832"/>
    </location>
</feature>
<dbReference type="SUPFAM" id="SSF54928">
    <property type="entry name" value="RNA-binding domain, RBD"/>
    <property type="match status" value="1"/>
</dbReference>
<name>A0A8S1H3N1_9PELO</name>
<dbReference type="SMART" id="SM00360">
    <property type="entry name" value="RRM"/>
    <property type="match status" value="1"/>
</dbReference>
<evidence type="ECO:0000256" key="1">
    <source>
        <dbReference type="ARBA" id="ARBA00022884"/>
    </source>
</evidence>
<evidence type="ECO:0000256" key="2">
    <source>
        <dbReference type="PROSITE-ProRule" id="PRU00176"/>
    </source>
</evidence>
<comment type="caution">
    <text evidence="6">The sequence shown here is derived from an EMBL/GenBank/DDBJ whole genome shotgun (WGS) entry which is preliminary data.</text>
</comment>
<proteinExistence type="predicted"/>
<feature type="region of interest" description="Disordered" evidence="3">
    <location>
        <begin position="793"/>
        <end position="1144"/>
    </location>
</feature>
<dbReference type="Proteomes" id="UP000835052">
    <property type="component" value="Unassembled WGS sequence"/>
</dbReference>
<evidence type="ECO:0000313" key="7">
    <source>
        <dbReference type="Proteomes" id="UP000835052"/>
    </source>
</evidence>
<accession>A0A8S1H3N1</accession>
<feature type="compositionally biased region" description="Basic and acidic residues" evidence="3">
    <location>
        <begin position="958"/>
        <end position="1047"/>
    </location>
</feature>
<dbReference type="Gene3D" id="1.25.40.90">
    <property type="match status" value="1"/>
</dbReference>
<feature type="compositionally biased region" description="Basic and acidic residues" evidence="3">
    <location>
        <begin position="927"/>
        <end position="950"/>
    </location>
</feature>
<dbReference type="GO" id="GO:0003723">
    <property type="term" value="F:RNA binding"/>
    <property type="evidence" value="ECO:0007669"/>
    <property type="project" value="UniProtKB-UniRule"/>
</dbReference>
<organism evidence="6 7">
    <name type="scientific">Caenorhabditis auriculariae</name>
    <dbReference type="NCBI Taxonomy" id="2777116"/>
    <lineage>
        <taxon>Eukaryota</taxon>
        <taxon>Metazoa</taxon>
        <taxon>Ecdysozoa</taxon>
        <taxon>Nematoda</taxon>
        <taxon>Chromadorea</taxon>
        <taxon>Rhabditida</taxon>
        <taxon>Rhabditina</taxon>
        <taxon>Rhabditomorpha</taxon>
        <taxon>Rhabditoidea</taxon>
        <taxon>Rhabditidae</taxon>
        <taxon>Peloderinae</taxon>
        <taxon>Caenorhabditis</taxon>
    </lineage>
</organism>
<dbReference type="InterPro" id="IPR006569">
    <property type="entry name" value="CID_dom"/>
</dbReference>
<evidence type="ECO:0000259" key="4">
    <source>
        <dbReference type="PROSITE" id="PS50102"/>
    </source>
</evidence>
<feature type="domain" description="CID" evidence="5">
    <location>
        <begin position="4"/>
        <end position="143"/>
    </location>
</feature>
<feature type="compositionally biased region" description="Pro residues" evidence="3">
    <location>
        <begin position="509"/>
        <end position="526"/>
    </location>
</feature>
<dbReference type="InterPro" id="IPR035979">
    <property type="entry name" value="RBD_domain_sf"/>
</dbReference>
<keyword evidence="7" id="KW-1185">Reference proteome</keyword>
<dbReference type="InterPro" id="IPR012677">
    <property type="entry name" value="Nucleotide-bd_a/b_plait_sf"/>
</dbReference>
<dbReference type="InterPro" id="IPR008942">
    <property type="entry name" value="ENTH_VHS"/>
</dbReference>
<dbReference type="SMART" id="SM00582">
    <property type="entry name" value="RPR"/>
    <property type="match status" value="1"/>
</dbReference>
<dbReference type="PANTHER" id="PTHR23140">
    <property type="entry name" value="RNA PROCESSING PROTEIN LD23810P"/>
    <property type="match status" value="1"/>
</dbReference>
<feature type="region of interest" description="Disordered" evidence="3">
    <location>
        <begin position="295"/>
        <end position="324"/>
    </location>
</feature>
<keyword evidence="1 2" id="KW-0694">RNA-binding</keyword>
<dbReference type="CDD" id="cd16983">
    <property type="entry name" value="CID_SCAF8_like"/>
    <property type="match status" value="1"/>
</dbReference>
<feature type="region of interest" description="Disordered" evidence="3">
    <location>
        <begin position="729"/>
        <end position="759"/>
    </location>
</feature>
<dbReference type="EMBL" id="CAJGYM010000018">
    <property type="protein sequence ID" value="CAD6190856.1"/>
    <property type="molecule type" value="Genomic_DNA"/>
</dbReference>
<feature type="compositionally biased region" description="Pro residues" evidence="3">
    <location>
        <begin position="841"/>
        <end position="869"/>
    </location>
</feature>
<evidence type="ECO:0000256" key="3">
    <source>
        <dbReference type="SAM" id="MobiDB-lite"/>
    </source>
</evidence>